<proteinExistence type="predicted"/>
<reference evidence="2 3" key="1">
    <citation type="submission" date="2012-08" db="EMBL/GenBank/DDBJ databases">
        <title>Oryza genome evolution.</title>
        <authorList>
            <person name="Wing R.A."/>
        </authorList>
    </citation>
    <scope>NUCLEOTIDE SEQUENCE</scope>
</reference>
<evidence type="ECO:0000256" key="1">
    <source>
        <dbReference type="SAM" id="MobiDB-lite"/>
    </source>
</evidence>
<feature type="region of interest" description="Disordered" evidence="1">
    <location>
        <begin position="1"/>
        <end position="62"/>
    </location>
</feature>
<name>A0A0D9XQF2_9ORYZ</name>
<evidence type="ECO:0000313" key="2">
    <source>
        <dbReference type="EnsemblPlants" id="LPERR11G06310.1"/>
    </source>
</evidence>
<dbReference type="HOGENOM" id="CLU_118302_0_0_1"/>
<dbReference type="PANTHER" id="PTHR35166:SF11">
    <property type="entry name" value="OS05G0151550 PROTEIN"/>
    <property type="match status" value="1"/>
</dbReference>
<dbReference type="AlphaFoldDB" id="A0A0D9XQF2"/>
<accession>A0A0D9XQF2</accession>
<sequence>MASAKESAAAIRGILRPAEAVARPSKTGVTARPSKAGGSKRKAKVGPAAGQPRLLKDGDKEKGKALGGAAAVKCGVTAAAGSAGGDGDEKPPVKVPLPQVNVNAILAMKTEPWPSSEYLDLLSPDERKEREAWATSRRELDKEFAMFQGKVRSEIETTGSYLVEESYLTEQAELQALIKERWNKMDFSGIVVADWDYSDPDCFTHF</sequence>
<reference evidence="3" key="2">
    <citation type="submission" date="2013-12" db="EMBL/GenBank/DDBJ databases">
        <authorList>
            <person name="Yu Y."/>
            <person name="Lee S."/>
            <person name="de Baynast K."/>
            <person name="Wissotski M."/>
            <person name="Liu L."/>
            <person name="Talag J."/>
            <person name="Goicoechea J."/>
            <person name="Angelova A."/>
            <person name="Jetty R."/>
            <person name="Kudrna D."/>
            <person name="Golser W."/>
            <person name="Rivera L."/>
            <person name="Zhang J."/>
            <person name="Wing R."/>
        </authorList>
    </citation>
    <scope>NUCLEOTIDE SEQUENCE</scope>
</reference>
<reference evidence="2" key="3">
    <citation type="submission" date="2015-04" db="UniProtKB">
        <authorList>
            <consortium name="EnsemblPlants"/>
        </authorList>
    </citation>
    <scope>IDENTIFICATION</scope>
</reference>
<protein>
    <submittedName>
        <fullName evidence="2">Uncharacterized protein</fullName>
    </submittedName>
</protein>
<organism evidence="2 3">
    <name type="scientific">Leersia perrieri</name>
    <dbReference type="NCBI Taxonomy" id="77586"/>
    <lineage>
        <taxon>Eukaryota</taxon>
        <taxon>Viridiplantae</taxon>
        <taxon>Streptophyta</taxon>
        <taxon>Embryophyta</taxon>
        <taxon>Tracheophyta</taxon>
        <taxon>Spermatophyta</taxon>
        <taxon>Magnoliopsida</taxon>
        <taxon>Liliopsida</taxon>
        <taxon>Poales</taxon>
        <taxon>Poaceae</taxon>
        <taxon>BOP clade</taxon>
        <taxon>Oryzoideae</taxon>
        <taxon>Oryzeae</taxon>
        <taxon>Oryzinae</taxon>
        <taxon>Leersia</taxon>
    </lineage>
</organism>
<evidence type="ECO:0000313" key="3">
    <source>
        <dbReference type="Proteomes" id="UP000032180"/>
    </source>
</evidence>
<dbReference type="Proteomes" id="UP000032180">
    <property type="component" value="Chromosome 11"/>
</dbReference>
<dbReference type="Gramene" id="LPERR11G06310.1">
    <property type="protein sequence ID" value="LPERR11G06310.1"/>
    <property type="gene ID" value="LPERR11G06310"/>
</dbReference>
<dbReference type="PANTHER" id="PTHR35166">
    <property type="entry name" value="OS05G0193700 PROTEIN-RELATED"/>
    <property type="match status" value="1"/>
</dbReference>
<dbReference type="EnsemblPlants" id="LPERR11G06310.1">
    <property type="protein sequence ID" value="LPERR11G06310.1"/>
    <property type="gene ID" value="LPERR11G06310"/>
</dbReference>
<keyword evidence="3" id="KW-1185">Reference proteome</keyword>